<feature type="compositionally biased region" description="Low complexity" evidence="1">
    <location>
        <begin position="42"/>
        <end position="54"/>
    </location>
</feature>
<reference evidence="2" key="1">
    <citation type="journal article" date="2021" name="bioRxiv">
        <title>Whole Genome Assembly and Annotation of Northern Wild Rice, Zizania palustris L., Supports a Whole Genome Duplication in the Zizania Genus.</title>
        <authorList>
            <person name="Haas M."/>
            <person name="Kono T."/>
            <person name="Macchietto M."/>
            <person name="Millas R."/>
            <person name="McGilp L."/>
            <person name="Shao M."/>
            <person name="Duquette J."/>
            <person name="Hirsch C.N."/>
            <person name="Kimball J."/>
        </authorList>
    </citation>
    <scope>NUCLEOTIDE SEQUENCE</scope>
    <source>
        <tissue evidence="2">Fresh leaf tissue</tissue>
    </source>
</reference>
<gene>
    <name evidence="2" type="ORF">GUJ93_ZPchr0012g21124</name>
</gene>
<proteinExistence type="predicted"/>
<accession>A0A8J6BRZ4</accession>
<name>A0A8J6BRZ4_ZIZPA</name>
<comment type="caution">
    <text evidence="2">The sequence shown here is derived from an EMBL/GenBank/DDBJ whole genome shotgun (WGS) entry which is preliminary data.</text>
</comment>
<reference evidence="2" key="2">
    <citation type="submission" date="2021-02" db="EMBL/GenBank/DDBJ databases">
        <authorList>
            <person name="Kimball J.A."/>
            <person name="Haas M.W."/>
            <person name="Macchietto M."/>
            <person name="Kono T."/>
            <person name="Duquette J."/>
            <person name="Shao M."/>
        </authorList>
    </citation>
    <scope>NUCLEOTIDE SEQUENCE</scope>
    <source>
        <tissue evidence="2">Fresh leaf tissue</tissue>
    </source>
</reference>
<organism evidence="2 3">
    <name type="scientific">Zizania palustris</name>
    <name type="common">Northern wild rice</name>
    <dbReference type="NCBI Taxonomy" id="103762"/>
    <lineage>
        <taxon>Eukaryota</taxon>
        <taxon>Viridiplantae</taxon>
        <taxon>Streptophyta</taxon>
        <taxon>Embryophyta</taxon>
        <taxon>Tracheophyta</taxon>
        <taxon>Spermatophyta</taxon>
        <taxon>Magnoliopsida</taxon>
        <taxon>Liliopsida</taxon>
        <taxon>Poales</taxon>
        <taxon>Poaceae</taxon>
        <taxon>BOP clade</taxon>
        <taxon>Oryzoideae</taxon>
        <taxon>Oryzeae</taxon>
        <taxon>Zizaniinae</taxon>
        <taxon>Zizania</taxon>
    </lineage>
</organism>
<keyword evidence="3" id="KW-1185">Reference proteome</keyword>
<dbReference type="EMBL" id="JAAALK010000080">
    <property type="protein sequence ID" value="KAG8094332.1"/>
    <property type="molecule type" value="Genomic_DNA"/>
</dbReference>
<dbReference type="AlphaFoldDB" id="A0A8J6BRZ4"/>
<sequence>MHHSAHVFSSCRAEELGRTAGYHVGDGAMFSPPPPPPELPHRSSPNPSSKSSSNLTAGNIPLLSSAVSWLSCDV</sequence>
<protein>
    <submittedName>
        <fullName evidence="2">Uncharacterized protein</fullName>
    </submittedName>
</protein>
<evidence type="ECO:0000256" key="1">
    <source>
        <dbReference type="SAM" id="MobiDB-lite"/>
    </source>
</evidence>
<dbReference type="Proteomes" id="UP000729402">
    <property type="component" value="Unassembled WGS sequence"/>
</dbReference>
<evidence type="ECO:0000313" key="2">
    <source>
        <dbReference type="EMBL" id="KAG8094332.1"/>
    </source>
</evidence>
<evidence type="ECO:0000313" key="3">
    <source>
        <dbReference type="Proteomes" id="UP000729402"/>
    </source>
</evidence>
<feature type="region of interest" description="Disordered" evidence="1">
    <location>
        <begin position="22"/>
        <end position="58"/>
    </location>
</feature>